<evidence type="ECO:0000256" key="2">
    <source>
        <dbReference type="ARBA" id="ARBA00012543"/>
    </source>
</evidence>
<feature type="transmembrane region" description="Helical" evidence="14">
    <location>
        <begin position="782"/>
        <end position="803"/>
    </location>
</feature>
<dbReference type="EC" id="2.4.1.16" evidence="2"/>
<evidence type="ECO:0000256" key="7">
    <source>
        <dbReference type="ARBA" id="ARBA00022989"/>
    </source>
</evidence>
<feature type="transmembrane region" description="Helical" evidence="14">
    <location>
        <begin position="843"/>
        <end position="862"/>
    </location>
</feature>
<dbReference type="PANTHER" id="PTHR22914">
    <property type="entry name" value="CHITIN SYNTHASE"/>
    <property type="match status" value="1"/>
</dbReference>
<evidence type="ECO:0000256" key="10">
    <source>
        <dbReference type="ARBA" id="ARBA00023180"/>
    </source>
</evidence>
<evidence type="ECO:0000256" key="13">
    <source>
        <dbReference type="SAM" id="MobiDB-lite"/>
    </source>
</evidence>
<organism evidence="15">
    <name type="scientific">Myzostoma cirriferum</name>
    <dbReference type="NCBI Taxonomy" id="124864"/>
    <lineage>
        <taxon>Eukaryota</taxon>
        <taxon>Metazoa</taxon>
        <taxon>Spiralia</taxon>
        <taxon>Lophotrochozoa</taxon>
        <taxon>Annelida</taxon>
        <taxon>Myzostomida</taxon>
        <taxon>Myzostomatidae</taxon>
        <taxon>Myzostoma</taxon>
    </lineage>
</organism>
<evidence type="ECO:0000256" key="9">
    <source>
        <dbReference type="ARBA" id="ARBA00023136"/>
    </source>
</evidence>
<feature type="transmembrane region" description="Helical" evidence="14">
    <location>
        <begin position="7"/>
        <end position="26"/>
    </location>
</feature>
<comment type="subcellular location">
    <subcellularLocation>
        <location evidence="1">Cell membrane</location>
        <topology evidence="1">Multi-pass membrane protein</topology>
    </subcellularLocation>
</comment>
<dbReference type="Pfam" id="PF03142">
    <property type="entry name" value="Chitin_synth_2"/>
    <property type="match status" value="1"/>
</dbReference>
<feature type="non-terminal residue" evidence="15">
    <location>
        <position position="1393"/>
    </location>
</feature>
<keyword evidence="3" id="KW-1003">Cell membrane</keyword>
<evidence type="ECO:0000313" key="15">
    <source>
        <dbReference type="EMBL" id="AHX26714.1"/>
    </source>
</evidence>
<dbReference type="InterPro" id="IPR004835">
    <property type="entry name" value="Chitin_synth"/>
</dbReference>
<protein>
    <recommendedName>
        <fullName evidence="2">chitin synthase</fullName>
        <ecNumber evidence="2">2.4.1.16</ecNumber>
    </recommendedName>
</protein>
<feature type="transmembrane region" description="Helical" evidence="14">
    <location>
        <begin position="98"/>
        <end position="118"/>
    </location>
</feature>
<dbReference type="SUPFAM" id="SSF53448">
    <property type="entry name" value="Nucleotide-diphospho-sugar transferases"/>
    <property type="match status" value="1"/>
</dbReference>
<evidence type="ECO:0000256" key="8">
    <source>
        <dbReference type="ARBA" id="ARBA00023054"/>
    </source>
</evidence>
<keyword evidence="10" id="KW-0325">Glycoprotein</keyword>
<reference evidence="15" key="1">
    <citation type="journal article" date="2014" name="Genome Biol. Evol.">
        <title>Early divergence, broad distribution, and high diversity of animal chitin synthases.</title>
        <authorList>
            <person name="Zakrzewski A.C."/>
            <person name="Weigert A."/>
            <person name="Helm C."/>
            <person name="Adamski M."/>
            <person name="Adamska M."/>
            <person name="Bleidorn C."/>
            <person name="Raible F."/>
            <person name="Hausen H."/>
        </authorList>
    </citation>
    <scope>NUCLEOTIDE SEQUENCE</scope>
    <source>
        <strain evidence="15">MyciCS</strain>
    </source>
</reference>
<keyword evidence="7 14" id="KW-1133">Transmembrane helix</keyword>
<evidence type="ECO:0000256" key="3">
    <source>
        <dbReference type="ARBA" id="ARBA00022475"/>
    </source>
</evidence>
<evidence type="ECO:0000256" key="1">
    <source>
        <dbReference type="ARBA" id="ARBA00004651"/>
    </source>
</evidence>
<feature type="transmembrane region" description="Helical" evidence="14">
    <location>
        <begin position="239"/>
        <end position="260"/>
    </location>
</feature>
<sequence>NFLLQKCGTFIAVLAQLGALFGSAYVTKLSIRHFWSECDVQMNRNSSVFLWEAPVALFLISLTWWENFVDFSNTNFVADLKKITQSCKVKMSLIKNCMTIVVTIAFVLSLEALDFFNFKNIWELSSVSRMACAPLNFDGTVRLNETDEQFELAELSNIANISSVPVVVQILVSFALFYFGTLACKLKMQTVSFALPIFLSLPVTVLLIQLQCEGHIPHISIGDGVTLNWICFVRETQSWWHYVAAFVWFMSFFWICRHIFKSKLNKLAKTESVYATMQYYSGVYAPSSLALNRKRNDKEVLTTGGMAELTGVVRDGNPRNAAEQRVVPMIYLCATMWHETELEMKQLLKSIFRLDSDQNARRLAEEKLRIIDPDYYEFETHIFFDDAMELDEEDRFVPNSYVRKLIDVVDEAASSVMKVAWKLPPPQIFPTPYGGRLIWTLHGKNQIIVHIKDKNKIRHKKRWSQVMYIYYLLCYKLYGTQALKVKEALEGADVESIDPKKRKQSWADDFLLGHGTLQAGRGHLFDAMEERLHLQCQNTFLLALDGDVDFKPEAVILLVDRMKKNPKTGAACGRIHPIGSGPMVWYQVFEYAVGHWLQKAAEHVLGCVLCSPGCFSLFRGSAILANNVGAMYTHIAEQPAQFLMYDQGEDRWLCTLLLKEGYRVDYSAASDALTYCPETFNEFFNQRRRWAPSTMMNVMDLLSDYKTTVANNDNISNFYILYQTLLMASTILGPSTFVLAQALAFADIFRFELWVAYIVSLAPIVFYIAICFKTKTATQLYVGQVLSVAYACVMIVIIVGVINGFAESEVTNPTLILFIALSSVFVIAGCIHPYEFWCLPCGLIYYLCIPAGYVVLTIYSITNLNVVSWGTREVAGRKTKQEIELEIKMKQEEEREKLLKKSKKGFFSIFTRMYTDFKATIVQLFEGRDKSNQIEMMKALTLVNQNLARINKNLGDEDYMECFVIPPTPAPQETTQEDNNESKRKSILEPKLSFGVEASLMDDTDKPEFIDDPKFPYWMKTIKGYEGIVDRLDKDEDHFFRGLISRYLKPLKKDVWKEKQDGKALIELRNHLSFGFWFLNVLWMLFNYMIQLNSNLQLTVFGSKVNPVSLIFSLIFILILAVQFVCMLIHRWGTFLQLLSITEFKPFHKRPTQLDKLTVKEAINFVQEIQMPPPDFDYRDEEDLYSSLDEREMTQNGFDRELNSSELRRRKTTRIVESMDPEYMQKIAILHAKSRKGDKLAEIELQKIKRRRSSVNVSLEDEHRDRQTPGDNSGLKRAFTRMRREFESIKNPKLGQVDDDIPTTSDDITSNATVTSKFQKYKENKRPKKQTHKTNELEELRKNMKWGRHQTALPGQRKKQTVKSNIGTWHRIKNEDVFDKFFNERMSKYAKNK</sequence>
<dbReference type="FunFam" id="3.90.550.10:FF:000139">
    <property type="entry name" value="Chitin synthase 8"/>
    <property type="match status" value="1"/>
</dbReference>
<dbReference type="GO" id="GO:0004100">
    <property type="term" value="F:chitin synthase activity"/>
    <property type="evidence" value="ECO:0007669"/>
    <property type="project" value="UniProtKB-EC"/>
</dbReference>
<keyword evidence="9 14" id="KW-0472">Membrane</keyword>
<keyword evidence="5" id="KW-0808">Transferase</keyword>
<feature type="region of interest" description="Disordered" evidence="13">
    <location>
        <begin position="1253"/>
        <end position="1275"/>
    </location>
</feature>
<comment type="similarity">
    <text evidence="11">Belongs to the chitin synthase family. Class IV subfamily.</text>
</comment>
<feature type="non-terminal residue" evidence="15">
    <location>
        <position position="1"/>
    </location>
</feature>
<keyword evidence="4" id="KW-0328">Glycosyltransferase</keyword>
<evidence type="ECO:0000256" key="4">
    <source>
        <dbReference type="ARBA" id="ARBA00022676"/>
    </source>
</evidence>
<evidence type="ECO:0000256" key="11">
    <source>
        <dbReference type="ARBA" id="ARBA00046329"/>
    </source>
</evidence>
<feature type="transmembrane region" description="Helical" evidence="14">
    <location>
        <begin position="1072"/>
        <end position="1090"/>
    </location>
</feature>
<evidence type="ECO:0000256" key="12">
    <source>
        <dbReference type="ARBA" id="ARBA00048014"/>
    </source>
</evidence>
<dbReference type="GO" id="GO:0005886">
    <property type="term" value="C:plasma membrane"/>
    <property type="evidence" value="ECO:0007669"/>
    <property type="project" value="UniProtKB-SubCell"/>
</dbReference>
<dbReference type="PANTHER" id="PTHR22914:SF42">
    <property type="entry name" value="CHITIN SYNTHASE"/>
    <property type="match status" value="1"/>
</dbReference>
<comment type="catalytic activity">
    <reaction evidence="12">
        <text>[(1-&gt;4)-N-acetyl-beta-D-glucosaminyl](n) + UDP-N-acetyl-alpha-D-glucosamine = [(1-&gt;4)-N-acetyl-beta-D-glucosaminyl](n+1) + UDP + H(+)</text>
        <dbReference type="Rhea" id="RHEA:16637"/>
        <dbReference type="Rhea" id="RHEA-COMP:9593"/>
        <dbReference type="Rhea" id="RHEA-COMP:9595"/>
        <dbReference type="ChEBI" id="CHEBI:15378"/>
        <dbReference type="ChEBI" id="CHEBI:17029"/>
        <dbReference type="ChEBI" id="CHEBI:57705"/>
        <dbReference type="ChEBI" id="CHEBI:58223"/>
        <dbReference type="EC" id="2.4.1.16"/>
    </reaction>
</comment>
<dbReference type="GO" id="GO:0006031">
    <property type="term" value="P:chitin biosynthetic process"/>
    <property type="evidence" value="ECO:0007669"/>
    <property type="project" value="TreeGrafter"/>
</dbReference>
<feature type="transmembrane region" description="Helical" evidence="14">
    <location>
        <begin position="158"/>
        <end position="179"/>
    </location>
</feature>
<keyword evidence="8" id="KW-0175">Coiled coil</keyword>
<feature type="transmembrane region" description="Helical" evidence="14">
    <location>
        <begin position="46"/>
        <end position="65"/>
    </location>
</feature>
<accession>A0A023PPY4</accession>
<feature type="transmembrane region" description="Helical" evidence="14">
    <location>
        <begin position="719"/>
        <end position="739"/>
    </location>
</feature>
<dbReference type="EMBL" id="KJ405468">
    <property type="protein sequence ID" value="AHX26714.1"/>
    <property type="molecule type" value="mRNA"/>
</dbReference>
<feature type="transmembrane region" description="Helical" evidence="14">
    <location>
        <begin position="815"/>
        <end position="837"/>
    </location>
</feature>
<feature type="transmembrane region" description="Helical" evidence="14">
    <location>
        <begin position="751"/>
        <end position="770"/>
    </location>
</feature>
<name>A0A023PPY4_9ANNE</name>
<evidence type="ECO:0000256" key="14">
    <source>
        <dbReference type="SAM" id="Phobius"/>
    </source>
</evidence>
<dbReference type="InterPro" id="IPR029044">
    <property type="entry name" value="Nucleotide-diphossugar_trans"/>
</dbReference>
<dbReference type="CDD" id="cd04190">
    <property type="entry name" value="Chitin_synth_C"/>
    <property type="match status" value="1"/>
</dbReference>
<evidence type="ECO:0000256" key="5">
    <source>
        <dbReference type="ARBA" id="ARBA00022679"/>
    </source>
</evidence>
<proteinExistence type="evidence at transcript level"/>
<evidence type="ECO:0000256" key="6">
    <source>
        <dbReference type="ARBA" id="ARBA00022692"/>
    </source>
</evidence>
<keyword evidence="6 14" id="KW-0812">Transmembrane</keyword>
<feature type="transmembrane region" description="Helical" evidence="14">
    <location>
        <begin position="1110"/>
        <end position="1129"/>
    </location>
</feature>